<feature type="compositionally biased region" description="Polar residues" evidence="1">
    <location>
        <begin position="64"/>
        <end position="74"/>
    </location>
</feature>
<dbReference type="EMBL" id="CM000882">
    <property type="protein sequence ID" value="KQJ98615.1"/>
    <property type="molecule type" value="Genomic_DNA"/>
</dbReference>
<keyword evidence="2" id="KW-0732">Signal</keyword>
<evidence type="ECO:0000313" key="3">
    <source>
        <dbReference type="EMBL" id="KQJ98615.1"/>
    </source>
</evidence>
<sequence length="87" mass="8957">MAGSKALCICILIFIVISSQQAEARRLTKVAATSKSELGALKDDGQSFKARAGQDGKAMPMATTVDSRSTSPGNSPGIGNKGKTTNN</sequence>
<organism evidence="3">
    <name type="scientific">Brachypodium distachyon</name>
    <name type="common">Purple false brome</name>
    <name type="synonym">Trachynia distachya</name>
    <dbReference type="NCBI Taxonomy" id="15368"/>
    <lineage>
        <taxon>Eukaryota</taxon>
        <taxon>Viridiplantae</taxon>
        <taxon>Streptophyta</taxon>
        <taxon>Embryophyta</taxon>
        <taxon>Tracheophyta</taxon>
        <taxon>Spermatophyta</taxon>
        <taxon>Magnoliopsida</taxon>
        <taxon>Liliopsida</taxon>
        <taxon>Poales</taxon>
        <taxon>Poaceae</taxon>
        <taxon>BOP clade</taxon>
        <taxon>Pooideae</taxon>
        <taxon>Stipodae</taxon>
        <taxon>Brachypodieae</taxon>
        <taxon>Brachypodium</taxon>
    </lineage>
</organism>
<dbReference type="GeneID" id="106866520"/>
<feature type="signal peptide" evidence="2">
    <location>
        <begin position="1"/>
        <end position="24"/>
    </location>
</feature>
<reference evidence="3" key="2">
    <citation type="submission" date="2017-06" db="EMBL/GenBank/DDBJ databases">
        <title>WGS assembly of Brachypodium distachyon.</title>
        <authorList>
            <consortium name="The International Brachypodium Initiative"/>
            <person name="Lucas S."/>
            <person name="Harmon-Smith M."/>
            <person name="Lail K."/>
            <person name="Tice H."/>
            <person name="Grimwood J."/>
            <person name="Bruce D."/>
            <person name="Barry K."/>
            <person name="Shu S."/>
            <person name="Lindquist E."/>
            <person name="Wang M."/>
            <person name="Pitluck S."/>
            <person name="Vogel J.P."/>
            <person name="Garvin D.F."/>
            <person name="Mockler T.C."/>
            <person name="Schmutz J."/>
            <person name="Rokhsar D."/>
            <person name="Bevan M.W."/>
        </authorList>
    </citation>
    <scope>NUCLEOTIDE SEQUENCE</scope>
    <source>
        <strain evidence="3">Bd21</strain>
    </source>
</reference>
<dbReference type="Proteomes" id="UP000008810">
    <property type="component" value="Chromosome 3"/>
</dbReference>
<evidence type="ECO:0000256" key="2">
    <source>
        <dbReference type="SAM" id="SignalP"/>
    </source>
</evidence>
<evidence type="ECO:0000313" key="4">
    <source>
        <dbReference type="EnsemblPlants" id="KQJ98615"/>
    </source>
</evidence>
<evidence type="ECO:0000313" key="5">
    <source>
        <dbReference type="Proteomes" id="UP000008810"/>
    </source>
</evidence>
<dbReference type="EnsemblPlants" id="KQJ98615">
    <property type="protein sequence ID" value="KQJ98615"/>
    <property type="gene ID" value="BRADI_3g38033v3"/>
</dbReference>
<reference evidence="4" key="3">
    <citation type="submission" date="2018-08" db="UniProtKB">
        <authorList>
            <consortium name="EnsemblPlants"/>
        </authorList>
    </citation>
    <scope>IDENTIFICATION</scope>
    <source>
        <strain evidence="4">cv. Bd21</strain>
    </source>
</reference>
<name>A0A0Q3FG64_BRADI</name>
<feature type="chain" id="PRO_5044545901" evidence="2">
    <location>
        <begin position="25"/>
        <end position="87"/>
    </location>
</feature>
<dbReference type="AlphaFoldDB" id="A0A0Q3FG64"/>
<reference evidence="3 4" key="1">
    <citation type="journal article" date="2010" name="Nature">
        <title>Genome sequencing and analysis of the model grass Brachypodium distachyon.</title>
        <authorList>
            <consortium name="International Brachypodium Initiative"/>
        </authorList>
    </citation>
    <scope>NUCLEOTIDE SEQUENCE [LARGE SCALE GENOMIC DNA]</scope>
    <source>
        <strain evidence="3">Bd21</strain>
        <strain evidence="4">cv. Bd21</strain>
    </source>
</reference>
<gene>
    <name evidence="4" type="primary">LOC106866520</name>
    <name evidence="3" type="ORF">BRADI_3g38033v3</name>
</gene>
<dbReference type="OrthoDB" id="672683at2759"/>
<dbReference type="Gramene" id="KQJ98615">
    <property type="protein sequence ID" value="KQJ98615"/>
    <property type="gene ID" value="BRADI_3g38033v3"/>
</dbReference>
<evidence type="ECO:0000256" key="1">
    <source>
        <dbReference type="SAM" id="MobiDB-lite"/>
    </source>
</evidence>
<proteinExistence type="predicted"/>
<feature type="region of interest" description="Disordered" evidence="1">
    <location>
        <begin position="42"/>
        <end position="87"/>
    </location>
</feature>
<dbReference type="RefSeq" id="XP_024316988.1">
    <property type="nucleotide sequence ID" value="XM_024461220.1"/>
</dbReference>
<keyword evidence="5" id="KW-1185">Reference proteome</keyword>
<protein>
    <submittedName>
        <fullName evidence="3 4">Uncharacterized protein</fullName>
    </submittedName>
</protein>
<accession>A0A0Q3FG64</accession>